<feature type="transmembrane region" description="Helical" evidence="5">
    <location>
        <begin position="334"/>
        <end position="354"/>
    </location>
</feature>
<evidence type="ECO:0000256" key="4">
    <source>
        <dbReference type="ARBA" id="ARBA00023136"/>
    </source>
</evidence>
<feature type="transmembrane region" description="Helical" evidence="5">
    <location>
        <begin position="111"/>
        <end position="132"/>
    </location>
</feature>
<dbReference type="PANTHER" id="PTHR23537">
    <property type="match status" value="1"/>
</dbReference>
<evidence type="ECO:0000313" key="7">
    <source>
        <dbReference type="EMBL" id="GGF34831.1"/>
    </source>
</evidence>
<evidence type="ECO:0000256" key="1">
    <source>
        <dbReference type="ARBA" id="ARBA00004651"/>
    </source>
</evidence>
<name>A0ABQ1V1L7_9NOCA</name>
<dbReference type="Gene3D" id="1.20.1250.20">
    <property type="entry name" value="MFS general substrate transporter like domains"/>
    <property type="match status" value="2"/>
</dbReference>
<keyword evidence="2 5" id="KW-0812">Transmembrane</keyword>
<feature type="transmembrane region" description="Helical" evidence="5">
    <location>
        <begin position="274"/>
        <end position="300"/>
    </location>
</feature>
<gene>
    <name evidence="7" type="ORF">GCM10007298_33320</name>
</gene>
<dbReference type="InterPro" id="IPR036259">
    <property type="entry name" value="MFS_trans_sf"/>
</dbReference>
<proteinExistence type="predicted"/>
<dbReference type="InterPro" id="IPR010645">
    <property type="entry name" value="MFS_4"/>
</dbReference>
<feature type="domain" description="Major facilitator superfamily (MFS) profile" evidence="6">
    <location>
        <begin position="183"/>
        <end position="366"/>
    </location>
</feature>
<evidence type="ECO:0000256" key="5">
    <source>
        <dbReference type="SAM" id="Phobius"/>
    </source>
</evidence>
<reference evidence="8" key="1">
    <citation type="journal article" date="2019" name="Int. J. Syst. Evol. Microbiol.">
        <title>The Global Catalogue of Microorganisms (GCM) 10K type strain sequencing project: providing services to taxonomists for standard genome sequencing and annotation.</title>
        <authorList>
            <consortium name="The Broad Institute Genomics Platform"/>
            <consortium name="The Broad Institute Genome Sequencing Center for Infectious Disease"/>
            <person name="Wu L."/>
            <person name="Ma J."/>
        </authorList>
    </citation>
    <scope>NUCLEOTIDE SEQUENCE [LARGE SCALE GENOMIC DNA]</scope>
    <source>
        <strain evidence="8">CCM 7855</strain>
    </source>
</reference>
<feature type="transmembrane region" description="Helical" evidence="5">
    <location>
        <begin position="138"/>
        <end position="156"/>
    </location>
</feature>
<dbReference type="Pfam" id="PF06779">
    <property type="entry name" value="MFS_4"/>
    <property type="match status" value="1"/>
</dbReference>
<feature type="transmembrane region" description="Helical" evidence="5">
    <location>
        <begin position="186"/>
        <end position="208"/>
    </location>
</feature>
<dbReference type="PROSITE" id="PS50850">
    <property type="entry name" value="MFS"/>
    <property type="match status" value="1"/>
</dbReference>
<accession>A0ABQ1V1L7</accession>
<evidence type="ECO:0000313" key="8">
    <source>
        <dbReference type="Proteomes" id="UP000632454"/>
    </source>
</evidence>
<organism evidence="7 8">
    <name type="scientific">Williamsia phyllosphaerae</name>
    <dbReference type="NCBI Taxonomy" id="885042"/>
    <lineage>
        <taxon>Bacteria</taxon>
        <taxon>Bacillati</taxon>
        <taxon>Actinomycetota</taxon>
        <taxon>Actinomycetes</taxon>
        <taxon>Mycobacteriales</taxon>
        <taxon>Nocardiaceae</taxon>
        <taxon>Williamsia</taxon>
    </lineage>
</organism>
<keyword evidence="4 5" id="KW-0472">Membrane</keyword>
<dbReference type="EMBL" id="BMCS01000002">
    <property type="protein sequence ID" value="GGF34831.1"/>
    <property type="molecule type" value="Genomic_DNA"/>
</dbReference>
<dbReference type="Proteomes" id="UP000632454">
    <property type="component" value="Unassembled WGS sequence"/>
</dbReference>
<keyword evidence="8" id="KW-1185">Reference proteome</keyword>
<evidence type="ECO:0000256" key="3">
    <source>
        <dbReference type="ARBA" id="ARBA00022989"/>
    </source>
</evidence>
<feature type="transmembrane region" description="Helical" evidence="5">
    <location>
        <begin position="84"/>
        <end position="104"/>
    </location>
</feature>
<comment type="subcellular location">
    <subcellularLocation>
        <location evidence="1">Cell membrane</location>
        <topology evidence="1">Multi-pass membrane protein</topology>
    </subcellularLocation>
</comment>
<feature type="transmembrane region" description="Helical" evidence="5">
    <location>
        <begin position="58"/>
        <end position="78"/>
    </location>
</feature>
<evidence type="ECO:0000256" key="2">
    <source>
        <dbReference type="ARBA" id="ARBA00022692"/>
    </source>
</evidence>
<feature type="transmembrane region" description="Helical" evidence="5">
    <location>
        <begin position="307"/>
        <end position="328"/>
    </location>
</feature>
<feature type="transmembrane region" description="Helical" evidence="5">
    <location>
        <begin position="220"/>
        <end position="239"/>
    </location>
</feature>
<protein>
    <submittedName>
        <fullName evidence="7">MFS transporter</fullName>
    </submittedName>
</protein>
<feature type="transmembrane region" description="Helical" evidence="5">
    <location>
        <begin position="20"/>
        <end position="46"/>
    </location>
</feature>
<dbReference type="SUPFAM" id="SSF103473">
    <property type="entry name" value="MFS general substrate transporter"/>
    <property type="match status" value="1"/>
</dbReference>
<dbReference type="PANTHER" id="PTHR23537:SF1">
    <property type="entry name" value="SUGAR TRANSPORTER"/>
    <property type="match status" value="1"/>
</dbReference>
<keyword evidence="3 5" id="KW-1133">Transmembrane helix</keyword>
<sequence>MGVGRFAFTPFLPLMEADNAITASGGAAVATANYAGYLAGAVALSIRPTINTRGHLRMWAVALVASEALMAVADGVVVLSVLRFVAGVASAVIFVGCVSTVAHARRHGASSAVTFAGVGAGIAISGVLTLVAGPHLSWQQLWIGAAIITALALAPISTMRIHPEPDSVSAGDAAILDRTHHSAWRLLLAAYFLEGLGYIVIGTFLVAAVSGNSGSATSSAGPVVWIVVGLTAVPAGVIWTRVSSRIGAHRALGVALVVQAVAALLPAVSSSTAAALVAAALFGGTFIGIVSVAMSVGAALPVARTAAILTAVYGVGQVLGPVVVTPVLGSSYTLAFVIATVVLLLAALAAFGVARTMPRRRELVGV</sequence>
<feature type="transmembrane region" description="Helical" evidence="5">
    <location>
        <begin position="251"/>
        <end position="268"/>
    </location>
</feature>
<evidence type="ECO:0000259" key="6">
    <source>
        <dbReference type="PROSITE" id="PS50850"/>
    </source>
</evidence>
<comment type="caution">
    <text evidence="7">The sequence shown here is derived from an EMBL/GenBank/DDBJ whole genome shotgun (WGS) entry which is preliminary data.</text>
</comment>
<dbReference type="InterPro" id="IPR020846">
    <property type="entry name" value="MFS_dom"/>
</dbReference>